<name>A0AAV3PWW0_LITER</name>
<dbReference type="InterPro" id="IPR026960">
    <property type="entry name" value="RVT-Znf"/>
</dbReference>
<reference evidence="3 4" key="1">
    <citation type="submission" date="2024-01" db="EMBL/GenBank/DDBJ databases">
        <title>The complete chloroplast genome sequence of Lithospermum erythrorhizon: insights into the phylogenetic relationship among Boraginaceae species and the maternal lineages of purple gromwells.</title>
        <authorList>
            <person name="Okada T."/>
            <person name="Watanabe K."/>
        </authorList>
    </citation>
    <scope>NUCLEOTIDE SEQUENCE [LARGE SCALE GENOMIC DNA]</scope>
</reference>
<sequence length="87" mass="10191">MPEGLTDADDSIVWFGNTKHQTSKVWDCIRDKPNSVWWWNICWFSGNVSKFSFIVWLLCLGRLPMKDRPKDWKTEALWIASKGMGKV</sequence>
<keyword evidence="1" id="KW-0812">Transmembrane</keyword>
<protein>
    <recommendedName>
        <fullName evidence="2">Reverse transcriptase zinc-binding domain-containing protein</fullName>
    </recommendedName>
</protein>
<dbReference type="EMBL" id="BAABME010019089">
    <property type="protein sequence ID" value="GAA0156009.1"/>
    <property type="molecule type" value="Genomic_DNA"/>
</dbReference>
<organism evidence="3 4">
    <name type="scientific">Lithospermum erythrorhizon</name>
    <name type="common">Purple gromwell</name>
    <name type="synonym">Lithospermum officinale var. erythrorhizon</name>
    <dbReference type="NCBI Taxonomy" id="34254"/>
    <lineage>
        <taxon>Eukaryota</taxon>
        <taxon>Viridiplantae</taxon>
        <taxon>Streptophyta</taxon>
        <taxon>Embryophyta</taxon>
        <taxon>Tracheophyta</taxon>
        <taxon>Spermatophyta</taxon>
        <taxon>Magnoliopsida</taxon>
        <taxon>eudicotyledons</taxon>
        <taxon>Gunneridae</taxon>
        <taxon>Pentapetalae</taxon>
        <taxon>asterids</taxon>
        <taxon>lamiids</taxon>
        <taxon>Boraginales</taxon>
        <taxon>Boraginaceae</taxon>
        <taxon>Boraginoideae</taxon>
        <taxon>Lithospermeae</taxon>
        <taxon>Lithospermum</taxon>
    </lineage>
</organism>
<evidence type="ECO:0000313" key="3">
    <source>
        <dbReference type="EMBL" id="GAA0156009.1"/>
    </source>
</evidence>
<evidence type="ECO:0000259" key="2">
    <source>
        <dbReference type="Pfam" id="PF13966"/>
    </source>
</evidence>
<keyword evidence="1" id="KW-0472">Membrane</keyword>
<feature type="transmembrane region" description="Helical" evidence="1">
    <location>
        <begin position="36"/>
        <end position="60"/>
    </location>
</feature>
<evidence type="ECO:0000313" key="4">
    <source>
        <dbReference type="Proteomes" id="UP001454036"/>
    </source>
</evidence>
<feature type="domain" description="Reverse transcriptase zinc-binding" evidence="2">
    <location>
        <begin position="22"/>
        <end position="75"/>
    </location>
</feature>
<dbReference type="Proteomes" id="UP001454036">
    <property type="component" value="Unassembled WGS sequence"/>
</dbReference>
<gene>
    <name evidence="3" type="ORF">LIER_38198</name>
</gene>
<keyword evidence="4" id="KW-1185">Reference proteome</keyword>
<accession>A0AAV3PWW0</accession>
<dbReference type="AlphaFoldDB" id="A0AAV3PWW0"/>
<comment type="caution">
    <text evidence="3">The sequence shown here is derived from an EMBL/GenBank/DDBJ whole genome shotgun (WGS) entry which is preliminary data.</text>
</comment>
<proteinExistence type="predicted"/>
<keyword evidence="1" id="KW-1133">Transmembrane helix</keyword>
<evidence type="ECO:0000256" key="1">
    <source>
        <dbReference type="SAM" id="Phobius"/>
    </source>
</evidence>
<dbReference type="Pfam" id="PF13966">
    <property type="entry name" value="zf-RVT"/>
    <property type="match status" value="1"/>
</dbReference>